<keyword evidence="5" id="KW-1185">Reference proteome</keyword>
<evidence type="ECO:0000256" key="2">
    <source>
        <dbReference type="ARBA" id="ARBA00022801"/>
    </source>
</evidence>
<dbReference type="InterPro" id="IPR023198">
    <property type="entry name" value="PGP-like_dom2"/>
</dbReference>
<comment type="catalytic activity">
    <reaction evidence="3">
        <text>an (S)-2-haloacid + H2O = a (2R)-2-hydroxycarboxylate + a halide anion + H(+)</text>
        <dbReference type="Rhea" id="RHEA:11192"/>
        <dbReference type="ChEBI" id="CHEBI:15377"/>
        <dbReference type="ChEBI" id="CHEBI:15378"/>
        <dbReference type="ChEBI" id="CHEBI:16042"/>
        <dbReference type="ChEBI" id="CHEBI:58314"/>
        <dbReference type="ChEBI" id="CHEBI:137405"/>
        <dbReference type="EC" id="3.8.1.2"/>
    </reaction>
</comment>
<dbReference type="NCBIfam" id="TIGR01428">
    <property type="entry name" value="HAD_type_II"/>
    <property type="match status" value="1"/>
</dbReference>
<evidence type="ECO:0000313" key="5">
    <source>
        <dbReference type="Proteomes" id="UP000278085"/>
    </source>
</evidence>
<dbReference type="SFLD" id="SFLDS00003">
    <property type="entry name" value="Haloacid_Dehalogenase"/>
    <property type="match status" value="1"/>
</dbReference>
<evidence type="ECO:0000313" key="4">
    <source>
        <dbReference type="EMBL" id="RSZ59623.1"/>
    </source>
</evidence>
<dbReference type="InterPro" id="IPR006439">
    <property type="entry name" value="HAD-SF_hydro_IA"/>
</dbReference>
<dbReference type="SFLD" id="SFLDG01135">
    <property type="entry name" value="C1.5.6:_HAD__Beta-PGM__Phospha"/>
    <property type="match status" value="1"/>
</dbReference>
<dbReference type="OrthoDB" id="264363at2"/>
<comment type="similarity">
    <text evidence="1 3">Belongs to the HAD-like hydrolase superfamily. S-2-haloalkanoic acid dehalogenase family.</text>
</comment>
<organism evidence="4 5">
    <name type="scientific">Massilia atriviolacea</name>
    <dbReference type="NCBI Taxonomy" id="2495579"/>
    <lineage>
        <taxon>Bacteria</taxon>
        <taxon>Pseudomonadati</taxon>
        <taxon>Pseudomonadota</taxon>
        <taxon>Betaproteobacteria</taxon>
        <taxon>Burkholderiales</taxon>
        <taxon>Oxalobacteraceae</taxon>
        <taxon>Telluria group</taxon>
        <taxon>Massilia</taxon>
    </lineage>
</organism>
<dbReference type="PRINTS" id="PR00413">
    <property type="entry name" value="HADHALOGNASE"/>
</dbReference>
<dbReference type="Gene3D" id="1.10.150.240">
    <property type="entry name" value="Putative phosphatase, domain 2"/>
    <property type="match status" value="1"/>
</dbReference>
<dbReference type="AlphaFoldDB" id="A0A430HQ48"/>
<dbReference type="EMBL" id="RXLQ01000003">
    <property type="protein sequence ID" value="RSZ59623.1"/>
    <property type="molecule type" value="Genomic_DNA"/>
</dbReference>
<dbReference type="Gene3D" id="3.40.50.1000">
    <property type="entry name" value="HAD superfamily/HAD-like"/>
    <property type="match status" value="1"/>
</dbReference>
<dbReference type="InterPro" id="IPR051540">
    <property type="entry name" value="S-2-haloacid_dehalogenase"/>
</dbReference>
<gene>
    <name evidence="4" type="ORF">EJB06_05340</name>
</gene>
<comment type="function">
    <text evidence="3">Catalyzes the hydrolytic dehalogenation of small (S)-2-haloalkanoic acids to yield the corresponding (R)-2-hydroxyalkanoic acids.</text>
</comment>
<dbReference type="InterPro" id="IPR023214">
    <property type="entry name" value="HAD_sf"/>
</dbReference>
<dbReference type="CDD" id="cd02588">
    <property type="entry name" value="HAD_L2-DEX"/>
    <property type="match status" value="1"/>
</dbReference>
<dbReference type="GO" id="GO:0018784">
    <property type="term" value="F:(S)-2-haloacid dehalogenase activity"/>
    <property type="evidence" value="ECO:0007669"/>
    <property type="project" value="UniProtKB-UniRule"/>
</dbReference>
<dbReference type="InterPro" id="IPR006328">
    <property type="entry name" value="2-HAD"/>
</dbReference>
<name>A0A430HQ48_9BURK</name>
<dbReference type="SFLD" id="SFLDG01129">
    <property type="entry name" value="C1.5:_HAD__Beta-PGM__Phosphata"/>
    <property type="match status" value="1"/>
</dbReference>
<dbReference type="RefSeq" id="WP_126072985.1">
    <property type="nucleotide sequence ID" value="NZ_CP051166.1"/>
</dbReference>
<evidence type="ECO:0000256" key="1">
    <source>
        <dbReference type="ARBA" id="ARBA00008106"/>
    </source>
</evidence>
<dbReference type="EC" id="3.8.1.2" evidence="3"/>
<dbReference type="Proteomes" id="UP000278085">
    <property type="component" value="Unassembled WGS sequence"/>
</dbReference>
<dbReference type="InterPro" id="IPR036412">
    <property type="entry name" value="HAD-like_sf"/>
</dbReference>
<protein>
    <recommendedName>
        <fullName evidence="3">(S)-2-haloacid dehalogenase</fullName>
        <ecNumber evidence="3">3.8.1.2</ecNumber>
    </recommendedName>
    <alternativeName>
        <fullName evidence="3">2-haloalkanoic acid dehalogenase</fullName>
    </alternativeName>
    <alternativeName>
        <fullName evidence="3">Halocarboxylic acid halidohydrolase</fullName>
    </alternativeName>
    <alternativeName>
        <fullName evidence="3">L-2-haloacid dehalogenase</fullName>
    </alternativeName>
</protein>
<reference evidence="4 5" key="1">
    <citation type="submission" date="2018-12" db="EMBL/GenBank/DDBJ databases">
        <authorList>
            <person name="Yang E."/>
        </authorList>
    </citation>
    <scope>NUCLEOTIDE SEQUENCE [LARGE SCALE GENOMIC DNA]</scope>
    <source>
        <strain evidence="4 5">SOD</strain>
    </source>
</reference>
<dbReference type="SFLD" id="SFLDF00045">
    <property type="entry name" value="2-haloacid_dehalogenase"/>
    <property type="match status" value="1"/>
</dbReference>
<keyword evidence="2 3" id="KW-0378">Hydrolase</keyword>
<evidence type="ECO:0000256" key="3">
    <source>
        <dbReference type="RuleBase" id="RU368077"/>
    </source>
</evidence>
<dbReference type="NCBIfam" id="TIGR01493">
    <property type="entry name" value="HAD-SF-IA-v2"/>
    <property type="match status" value="1"/>
</dbReference>
<dbReference type="PANTHER" id="PTHR43316:SF3">
    <property type="entry name" value="HALOACID DEHALOGENASE, TYPE II (AFU_ORTHOLOGUE AFUA_2G07750)-RELATED"/>
    <property type="match status" value="1"/>
</dbReference>
<sequence>MQKIHAMIFDLYGTLYDVHSVSQACEQAYPGHGDAIAILWRQKQLDYTWLRSLMERYADFETVTEDALRFTCIKLGLPLLAGTVRQLSDQYLHLDPHPETPATLRRLRDAGVPMIIASNGSRNTINQVVSNSGLKWAFDQFVSVDDVEVFKPHRKIYLLAEQRVGYPRENILYVSANGWDASAASLFGFPVCWVNRDGGPLEELGATPAIIVPDLAAMADWLLELR</sequence>
<dbReference type="SUPFAM" id="SSF56784">
    <property type="entry name" value="HAD-like"/>
    <property type="match status" value="1"/>
</dbReference>
<proteinExistence type="inferred from homology"/>
<accession>A0A430HQ48</accession>
<dbReference type="PANTHER" id="PTHR43316">
    <property type="entry name" value="HYDROLASE, HALOACID DELAHOGENASE-RELATED"/>
    <property type="match status" value="1"/>
</dbReference>
<dbReference type="Pfam" id="PF00702">
    <property type="entry name" value="Hydrolase"/>
    <property type="match status" value="1"/>
</dbReference>
<comment type="caution">
    <text evidence="4">The sequence shown here is derived from an EMBL/GenBank/DDBJ whole genome shotgun (WGS) entry which is preliminary data.</text>
</comment>